<accession>A0A0B3VI17</accession>
<reference evidence="1 2" key="1">
    <citation type="submission" date="2014-12" db="EMBL/GenBank/DDBJ databases">
        <title>Draft genome sequence of Terrisporobacter sp. 08-306576, isolated from the blood culture of a bacteremia patient.</title>
        <authorList>
            <person name="Lund L.C."/>
            <person name="Sydenham T.V."/>
            <person name="Hogh S.V."/>
            <person name="Skov M.N."/>
            <person name="Kemp M."/>
            <person name="Justesen U.S."/>
        </authorList>
    </citation>
    <scope>NUCLEOTIDE SEQUENCE [LARGE SCALE GENOMIC DNA]</scope>
    <source>
        <strain evidence="1 2">08-306576</strain>
    </source>
</reference>
<gene>
    <name evidence="1" type="ORF">QX51_13540</name>
</gene>
<protein>
    <submittedName>
        <fullName evidence="1">Evolved beta-galactosidase beta-subunit</fullName>
    </submittedName>
</protein>
<name>A0A0B3VI17_9FIRM</name>
<keyword evidence="2" id="KW-1185">Reference proteome</keyword>
<dbReference type="AlphaFoldDB" id="A0A0B3VI17"/>
<comment type="caution">
    <text evidence="1">The sequence shown here is derived from an EMBL/GenBank/DDBJ whole genome shotgun (WGS) entry which is preliminary data.</text>
</comment>
<organism evidence="1 2">
    <name type="scientific">Terrisporobacter othiniensis</name>
    <dbReference type="NCBI Taxonomy" id="1577792"/>
    <lineage>
        <taxon>Bacteria</taxon>
        <taxon>Bacillati</taxon>
        <taxon>Bacillota</taxon>
        <taxon>Clostridia</taxon>
        <taxon>Peptostreptococcales</taxon>
        <taxon>Peptostreptococcaceae</taxon>
        <taxon>Terrisporobacter</taxon>
    </lineage>
</organism>
<dbReference type="Proteomes" id="UP000031189">
    <property type="component" value="Unassembled WGS sequence"/>
</dbReference>
<proteinExistence type="predicted"/>
<dbReference type="EMBL" id="JWHR01000112">
    <property type="protein sequence ID" value="KHS56461.1"/>
    <property type="molecule type" value="Genomic_DNA"/>
</dbReference>
<evidence type="ECO:0000313" key="1">
    <source>
        <dbReference type="EMBL" id="KHS56461.1"/>
    </source>
</evidence>
<dbReference type="STRING" id="1577792.QX51_13540"/>
<evidence type="ECO:0000313" key="2">
    <source>
        <dbReference type="Proteomes" id="UP000031189"/>
    </source>
</evidence>
<sequence length="63" mass="7570">MENFNDLKNLYEDGYRCIYQDGTEGNRNIYLKNFDEEKSKVVNLQDENEFSQFQDYISGLRMS</sequence>
<dbReference type="RefSeq" id="WP_039680429.1">
    <property type="nucleotide sequence ID" value="NZ_JAWGXO010000009.1"/>
</dbReference>
<dbReference type="OrthoDB" id="2062385at2"/>